<evidence type="ECO:0000313" key="14">
    <source>
        <dbReference type="Proteomes" id="UP000006813"/>
    </source>
</evidence>
<dbReference type="FunFam" id="1.10.1220.70:FF:000001">
    <property type="entry name" value="Olfactory receptor"/>
    <property type="match status" value="1"/>
</dbReference>
<evidence type="ECO:0000313" key="13">
    <source>
        <dbReference type="EMBL" id="EHB00226.1"/>
    </source>
</evidence>
<evidence type="ECO:0000256" key="4">
    <source>
        <dbReference type="ARBA" id="ARBA00022606"/>
    </source>
</evidence>
<evidence type="ECO:0000256" key="9">
    <source>
        <dbReference type="ARBA" id="ARBA00023170"/>
    </source>
</evidence>
<name>G5AT65_HETGA</name>
<keyword evidence="5 11" id="KW-0812">Transmembrane</keyword>
<dbReference type="STRING" id="10181.G5AT65"/>
<keyword evidence="6 11" id="KW-1133">Transmembrane helix</keyword>
<dbReference type="EMBL" id="JH166830">
    <property type="protein sequence ID" value="EHB00226.1"/>
    <property type="molecule type" value="Genomic_DNA"/>
</dbReference>
<feature type="transmembrane region" description="Helical" evidence="11">
    <location>
        <begin position="85"/>
        <end position="113"/>
    </location>
</feature>
<evidence type="ECO:0000256" key="11">
    <source>
        <dbReference type="SAM" id="Phobius"/>
    </source>
</evidence>
<keyword evidence="3" id="KW-1003">Cell membrane</keyword>
<gene>
    <name evidence="13" type="ORF">GW7_06840</name>
</gene>
<keyword evidence="7" id="KW-0297">G-protein coupled receptor</keyword>
<feature type="transmembrane region" description="Helical" evidence="11">
    <location>
        <begin position="125"/>
        <end position="143"/>
    </location>
</feature>
<protein>
    <submittedName>
        <fullName evidence="13">Olfactory receptor 2B11</fullName>
    </submittedName>
</protein>
<dbReference type="PRINTS" id="PR00245">
    <property type="entry name" value="OLFACTORYR"/>
</dbReference>
<dbReference type="GO" id="GO:0004930">
    <property type="term" value="F:G protein-coupled receptor activity"/>
    <property type="evidence" value="ECO:0007669"/>
    <property type="project" value="UniProtKB-KW"/>
</dbReference>
<dbReference type="InParanoid" id="G5AT65"/>
<dbReference type="InterPro" id="IPR017452">
    <property type="entry name" value="GPCR_Rhodpsn_7TM"/>
</dbReference>
<comment type="similarity">
    <text evidence="2">Belongs to the G-protein coupled receptor 1 family.</text>
</comment>
<evidence type="ECO:0000256" key="2">
    <source>
        <dbReference type="ARBA" id="ARBA00010663"/>
    </source>
</evidence>
<organism evidence="13 14">
    <name type="scientific">Heterocephalus glaber</name>
    <name type="common">Naked mole rat</name>
    <dbReference type="NCBI Taxonomy" id="10181"/>
    <lineage>
        <taxon>Eukaryota</taxon>
        <taxon>Metazoa</taxon>
        <taxon>Chordata</taxon>
        <taxon>Craniata</taxon>
        <taxon>Vertebrata</taxon>
        <taxon>Euteleostomi</taxon>
        <taxon>Mammalia</taxon>
        <taxon>Eutheria</taxon>
        <taxon>Euarchontoglires</taxon>
        <taxon>Glires</taxon>
        <taxon>Rodentia</taxon>
        <taxon>Hystricomorpha</taxon>
        <taxon>Bathyergidae</taxon>
        <taxon>Heterocephalus</taxon>
    </lineage>
</organism>
<feature type="domain" description="G-protein coupled receptors family 1 profile" evidence="12">
    <location>
        <begin position="1"/>
        <end position="173"/>
    </location>
</feature>
<evidence type="ECO:0000256" key="10">
    <source>
        <dbReference type="ARBA" id="ARBA00023224"/>
    </source>
</evidence>
<comment type="subcellular location">
    <subcellularLocation>
        <location evidence="1">Cell membrane</location>
        <topology evidence="1">Multi-pass membrane protein</topology>
    </subcellularLocation>
</comment>
<evidence type="ECO:0000256" key="6">
    <source>
        <dbReference type="ARBA" id="ARBA00022989"/>
    </source>
</evidence>
<dbReference type="PANTHER" id="PTHR26453">
    <property type="entry name" value="OLFACTORY RECEPTOR"/>
    <property type="match status" value="1"/>
</dbReference>
<feature type="transmembrane region" description="Helical" evidence="11">
    <location>
        <begin position="6"/>
        <end position="33"/>
    </location>
</feature>
<evidence type="ECO:0000256" key="1">
    <source>
        <dbReference type="ARBA" id="ARBA00004651"/>
    </source>
</evidence>
<keyword evidence="9 13" id="KW-0675">Receptor</keyword>
<accession>G5AT65</accession>
<dbReference type="Proteomes" id="UP000006813">
    <property type="component" value="Unassembled WGS sequence"/>
</dbReference>
<feature type="transmembrane region" description="Helical" evidence="11">
    <location>
        <begin position="155"/>
        <end position="175"/>
    </location>
</feature>
<dbReference type="PROSITE" id="PS50262">
    <property type="entry name" value="G_PROTEIN_RECEP_F1_2"/>
    <property type="match status" value="1"/>
</dbReference>
<evidence type="ECO:0000256" key="7">
    <source>
        <dbReference type="ARBA" id="ARBA00023040"/>
    </source>
</evidence>
<dbReference type="InterPro" id="IPR000725">
    <property type="entry name" value="Olfact_rcpt"/>
</dbReference>
<evidence type="ECO:0000256" key="5">
    <source>
        <dbReference type="ARBA" id="ARBA00022692"/>
    </source>
</evidence>
<keyword evidence="10" id="KW-0807">Transducer</keyword>
<evidence type="ECO:0000256" key="3">
    <source>
        <dbReference type="ARBA" id="ARBA00022475"/>
    </source>
</evidence>
<sequence length="267" mass="30433">MALNHYVAICWPLCYALIMHHVLCWCLVTLAWLSSLSNSLVHMALTMQLPYSGWHVLNKFFCEIPAMIQLSFVDTAMKNAMLVELVAFFMLVFLAFILLSYAIIPCPVLRVWVPTGQHKALRMHLSNLAVVSLFYLPAIYMYLQPPSHYSQEQGKFVSLFYSIITPMLRPFIYMLKNKDVKGALRRLLAWIYRLCRYMCPGCGPGHPQRAQVGVLCATPPCIRESMVSSEDWELGSPETPYPKHLTSVCPQCLRATLQIKSDPNLQS</sequence>
<dbReference type="Pfam" id="PF13853">
    <property type="entry name" value="7tm_4"/>
    <property type="match status" value="1"/>
</dbReference>
<keyword evidence="8 11" id="KW-0472">Membrane</keyword>
<proteinExistence type="inferred from homology"/>
<reference evidence="13 14" key="1">
    <citation type="journal article" date="2011" name="Nature">
        <title>Genome sequencing reveals insights into physiology and longevity of the naked mole rat.</title>
        <authorList>
            <person name="Kim E.B."/>
            <person name="Fang X."/>
            <person name="Fushan A.A."/>
            <person name="Huang Z."/>
            <person name="Lobanov A.V."/>
            <person name="Han L."/>
            <person name="Marino S.M."/>
            <person name="Sun X."/>
            <person name="Turanov A.A."/>
            <person name="Yang P."/>
            <person name="Yim S.H."/>
            <person name="Zhao X."/>
            <person name="Kasaikina M.V."/>
            <person name="Stoletzki N."/>
            <person name="Peng C."/>
            <person name="Polak P."/>
            <person name="Xiong Z."/>
            <person name="Kiezun A."/>
            <person name="Zhu Y."/>
            <person name="Chen Y."/>
            <person name="Kryukov G.V."/>
            <person name="Zhang Q."/>
            <person name="Peshkin L."/>
            <person name="Yang L."/>
            <person name="Bronson R.T."/>
            <person name="Buffenstein R."/>
            <person name="Wang B."/>
            <person name="Han C."/>
            <person name="Li Q."/>
            <person name="Chen L."/>
            <person name="Zhao W."/>
            <person name="Sunyaev S.R."/>
            <person name="Park T.J."/>
            <person name="Zhang G."/>
            <person name="Wang J."/>
            <person name="Gladyshev V.N."/>
        </authorList>
    </citation>
    <scope>NUCLEOTIDE SEQUENCE [LARGE SCALE GENOMIC DNA]</scope>
</reference>
<evidence type="ECO:0000256" key="8">
    <source>
        <dbReference type="ARBA" id="ARBA00023136"/>
    </source>
</evidence>
<evidence type="ECO:0000259" key="12">
    <source>
        <dbReference type="PROSITE" id="PS50262"/>
    </source>
</evidence>
<dbReference type="GO" id="GO:0004984">
    <property type="term" value="F:olfactory receptor activity"/>
    <property type="evidence" value="ECO:0007669"/>
    <property type="project" value="InterPro"/>
</dbReference>
<dbReference type="Gene3D" id="1.20.1070.10">
    <property type="entry name" value="Rhodopsin 7-helix transmembrane proteins"/>
    <property type="match status" value="1"/>
</dbReference>
<dbReference type="GO" id="GO:0005886">
    <property type="term" value="C:plasma membrane"/>
    <property type="evidence" value="ECO:0007669"/>
    <property type="project" value="UniProtKB-SubCell"/>
</dbReference>
<keyword evidence="4" id="KW-0716">Sensory transduction</keyword>
<dbReference type="AlphaFoldDB" id="G5AT65"/>
<dbReference type="SUPFAM" id="SSF81321">
    <property type="entry name" value="Family A G protein-coupled receptor-like"/>
    <property type="match status" value="1"/>
</dbReference>